<evidence type="ECO:0000259" key="5">
    <source>
        <dbReference type="PROSITE" id="PS50931"/>
    </source>
</evidence>
<dbReference type="Gene3D" id="3.40.190.290">
    <property type="match status" value="1"/>
</dbReference>
<dbReference type="InterPro" id="IPR005119">
    <property type="entry name" value="LysR_subst-bd"/>
</dbReference>
<comment type="similarity">
    <text evidence="1">Belongs to the LysR transcriptional regulatory family.</text>
</comment>
<evidence type="ECO:0000256" key="3">
    <source>
        <dbReference type="ARBA" id="ARBA00023125"/>
    </source>
</evidence>
<dbReference type="AlphaFoldDB" id="A0A0M2SQ58"/>
<evidence type="ECO:0000256" key="1">
    <source>
        <dbReference type="ARBA" id="ARBA00009437"/>
    </source>
</evidence>
<dbReference type="Gene3D" id="1.10.10.10">
    <property type="entry name" value="Winged helix-like DNA-binding domain superfamily/Winged helix DNA-binding domain"/>
    <property type="match status" value="1"/>
</dbReference>
<dbReference type="InterPro" id="IPR036388">
    <property type="entry name" value="WH-like_DNA-bd_sf"/>
</dbReference>
<comment type="caution">
    <text evidence="6">The sequence shown here is derived from an EMBL/GenBank/DDBJ whole genome shotgun (WGS) entry which is preliminary data.</text>
</comment>
<dbReference type="SUPFAM" id="SSF53850">
    <property type="entry name" value="Periplasmic binding protein-like II"/>
    <property type="match status" value="1"/>
</dbReference>
<dbReference type="OrthoDB" id="107670at2"/>
<dbReference type="SUPFAM" id="SSF46785">
    <property type="entry name" value="Winged helix' DNA-binding domain"/>
    <property type="match status" value="1"/>
</dbReference>
<proteinExistence type="inferred from homology"/>
<dbReference type="PATRIC" id="fig|1432562.3.peg.1104"/>
<evidence type="ECO:0000313" key="6">
    <source>
        <dbReference type="EMBL" id="KKK35092.1"/>
    </source>
</evidence>
<evidence type="ECO:0000256" key="4">
    <source>
        <dbReference type="ARBA" id="ARBA00023163"/>
    </source>
</evidence>
<keyword evidence="7" id="KW-1185">Reference proteome</keyword>
<dbReference type="Pfam" id="PF00126">
    <property type="entry name" value="HTH_1"/>
    <property type="match status" value="1"/>
</dbReference>
<dbReference type="PANTHER" id="PTHR30126:SF78">
    <property type="entry name" value="HTH LYSR-TYPE DOMAIN-CONTAINING PROTEIN"/>
    <property type="match status" value="1"/>
</dbReference>
<dbReference type="GO" id="GO:0003700">
    <property type="term" value="F:DNA-binding transcription factor activity"/>
    <property type="evidence" value="ECO:0007669"/>
    <property type="project" value="InterPro"/>
</dbReference>
<name>A0A0M2SQ58_9STAP</name>
<keyword evidence="3" id="KW-0238">DNA-binding</keyword>
<keyword evidence="4" id="KW-0804">Transcription</keyword>
<sequence length="286" mass="33685">MNEKDWQLLTILYEERNITKTAKKLYISQPSLTYRLKQLEKEFGISLMHRGNRGITFTSEGEYLVRYAEKMLRELKNTEDALSNMNREVSGTLRLGSSSNFAHYELPDILEGFISRYPDVDLQLKTGWSSDIISHLQDESIHAAFLRGDIRWKGKKILIAREHMSVVSKEEITLEELPRLNYIKYRTDPLLKNTFDEWWLKNFDGPAHTSMEVDRIETCKEMVKRGLGYSLMPNISIHDEDDLYTLDMKTDGRNIVRNSWFLYKEETLDLRIVSSLMQFVKEYYSI</sequence>
<keyword evidence="2" id="KW-0805">Transcription regulation</keyword>
<organism evidence="6 7">
    <name type="scientific">Salinicoccus sediminis</name>
    <dbReference type="NCBI Taxonomy" id="1432562"/>
    <lineage>
        <taxon>Bacteria</taxon>
        <taxon>Bacillati</taxon>
        <taxon>Bacillota</taxon>
        <taxon>Bacilli</taxon>
        <taxon>Bacillales</taxon>
        <taxon>Staphylococcaceae</taxon>
        <taxon>Salinicoccus</taxon>
    </lineage>
</organism>
<accession>A0A0M2SQ58</accession>
<dbReference type="RefSeq" id="WP_046513890.1">
    <property type="nucleotide sequence ID" value="NZ_LAYZ01000002.1"/>
</dbReference>
<evidence type="ECO:0000256" key="2">
    <source>
        <dbReference type="ARBA" id="ARBA00023015"/>
    </source>
</evidence>
<dbReference type="PANTHER" id="PTHR30126">
    <property type="entry name" value="HTH-TYPE TRANSCRIPTIONAL REGULATOR"/>
    <property type="match status" value="1"/>
</dbReference>
<feature type="domain" description="HTH lysR-type" evidence="5">
    <location>
        <begin position="1"/>
        <end position="58"/>
    </location>
</feature>
<dbReference type="PRINTS" id="PR00039">
    <property type="entry name" value="HTHLYSR"/>
</dbReference>
<dbReference type="Proteomes" id="UP000034287">
    <property type="component" value="Unassembled WGS sequence"/>
</dbReference>
<evidence type="ECO:0000313" key="7">
    <source>
        <dbReference type="Proteomes" id="UP000034287"/>
    </source>
</evidence>
<dbReference type="Pfam" id="PF03466">
    <property type="entry name" value="LysR_substrate"/>
    <property type="match status" value="1"/>
</dbReference>
<dbReference type="STRING" id="1432562.WN59_05550"/>
<dbReference type="InterPro" id="IPR036390">
    <property type="entry name" value="WH_DNA-bd_sf"/>
</dbReference>
<dbReference type="GO" id="GO:0000976">
    <property type="term" value="F:transcription cis-regulatory region binding"/>
    <property type="evidence" value="ECO:0007669"/>
    <property type="project" value="TreeGrafter"/>
</dbReference>
<gene>
    <name evidence="6" type="ORF">WN59_05550</name>
</gene>
<reference evidence="6 7" key="1">
    <citation type="submission" date="2015-04" db="EMBL/GenBank/DDBJ databases">
        <title>Taxonomic description and genome sequence of Salinicoccus sediminis sp. nov., a novel hyper halotolerant bacterium isolated from marine sediment.</title>
        <authorList>
            <person name="Mathan Kumar R."/>
            <person name="Kaur G."/>
            <person name="Kumar N."/>
            <person name="Kumar A."/>
            <person name="Singh N.K."/>
            <person name="Kaur N."/>
            <person name="Mayilraj S."/>
        </authorList>
    </citation>
    <scope>NUCLEOTIDE SEQUENCE [LARGE SCALE GENOMIC DNA]</scope>
    <source>
        <strain evidence="6 7">SV-16</strain>
    </source>
</reference>
<protein>
    <submittedName>
        <fullName evidence="6">LysR family transcriptional regulator</fullName>
    </submittedName>
</protein>
<dbReference type="CDD" id="cd05466">
    <property type="entry name" value="PBP2_LTTR_substrate"/>
    <property type="match status" value="1"/>
</dbReference>
<dbReference type="EMBL" id="LAYZ01000002">
    <property type="protein sequence ID" value="KKK35092.1"/>
    <property type="molecule type" value="Genomic_DNA"/>
</dbReference>
<dbReference type="InterPro" id="IPR000847">
    <property type="entry name" value="LysR_HTH_N"/>
</dbReference>
<dbReference type="PROSITE" id="PS50931">
    <property type="entry name" value="HTH_LYSR"/>
    <property type="match status" value="1"/>
</dbReference>